<evidence type="ECO:0000256" key="3">
    <source>
        <dbReference type="ARBA" id="ARBA00011837"/>
    </source>
</evidence>
<evidence type="ECO:0000313" key="13">
    <source>
        <dbReference type="Proteomes" id="UP000182658"/>
    </source>
</evidence>
<evidence type="ECO:0000256" key="9">
    <source>
        <dbReference type="RuleBase" id="RU364145"/>
    </source>
</evidence>
<dbReference type="GO" id="GO:0006357">
    <property type="term" value="P:regulation of transcription by RNA polymerase II"/>
    <property type="evidence" value="ECO:0007669"/>
    <property type="project" value="InterPro"/>
</dbReference>
<keyword evidence="6 9" id="KW-0804">Transcription</keyword>
<evidence type="ECO:0000256" key="4">
    <source>
        <dbReference type="ARBA" id="ARBA00023015"/>
    </source>
</evidence>
<evidence type="ECO:0000256" key="1">
    <source>
        <dbReference type="ARBA" id="ARBA00004123"/>
    </source>
</evidence>
<dbReference type="InterPro" id="IPR011425">
    <property type="entry name" value="Med9"/>
</dbReference>
<comment type="subcellular location">
    <subcellularLocation>
        <location evidence="1 9">Nucleus</location>
    </subcellularLocation>
</comment>
<evidence type="ECO:0000256" key="8">
    <source>
        <dbReference type="ARBA" id="ARBA00025687"/>
    </source>
</evidence>
<accession>A0A1J7JB97</accession>
<dbReference type="GO" id="GO:0016592">
    <property type="term" value="C:mediator complex"/>
    <property type="evidence" value="ECO:0007669"/>
    <property type="project" value="InterPro"/>
</dbReference>
<dbReference type="EMBL" id="KV875100">
    <property type="protein sequence ID" value="OIW26500.1"/>
    <property type="molecule type" value="Genomic_DNA"/>
</dbReference>
<evidence type="ECO:0000256" key="10">
    <source>
        <dbReference type="SAM" id="Coils"/>
    </source>
</evidence>
<reference evidence="12 13" key="1">
    <citation type="submission" date="2016-10" db="EMBL/GenBank/DDBJ databases">
        <title>Draft genome sequence of Coniochaeta ligniaria NRRL30616, a lignocellulolytic fungus for bioabatement of inhibitors in plant biomass hydrolysates.</title>
        <authorList>
            <consortium name="DOE Joint Genome Institute"/>
            <person name="Jimenez D.J."/>
            <person name="Hector R.E."/>
            <person name="Riley R."/>
            <person name="Sun H."/>
            <person name="Grigoriev I.V."/>
            <person name="Van Elsas J.D."/>
            <person name="Nichols N.N."/>
        </authorList>
    </citation>
    <scope>NUCLEOTIDE SEQUENCE [LARGE SCALE GENOMIC DNA]</scope>
    <source>
        <strain evidence="12 13">NRRL 30616</strain>
    </source>
</reference>
<feature type="compositionally biased region" description="Low complexity" evidence="11">
    <location>
        <begin position="19"/>
        <end position="61"/>
    </location>
</feature>
<dbReference type="InterPro" id="IPR037212">
    <property type="entry name" value="Med7/Med21-like"/>
</dbReference>
<keyword evidence="5 9" id="KW-0010">Activator</keyword>
<dbReference type="OrthoDB" id="5414694at2759"/>
<comment type="function">
    <text evidence="8 9">Component of the Mediator complex, a coactivator involved in the regulated transcription of nearly all RNA polymerase II-dependent genes. Mediator functions as a bridge to convey information from gene-specific regulatory proteins to the basal RNA polymerase II transcription machinery. Mediator is recruited to promoters by direct interactions with regulatory proteins and serves as a scaffold for the assembly of a functional preinitiation complex with RNA polymerase II and the general transcription factors.</text>
</comment>
<feature type="region of interest" description="Disordered" evidence="11">
    <location>
        <begin position="131"/>
        <end position="152"/>
    </location>
</feature>
<keyword evidence="10" id="KW-0175">Coiled coil</keyword>
<sequence length="152" mass="16295">MSTPNSPLSPDAFSPLPELSTILSRLRPPPSSSNNPLASPAPASQPTPSAATPLPATASATGPLSLKEVPAATDPIKHKLQRARQQVKALPDIGRTVEEQEKEIEELTGRITQQKEVLRVLREVGIRFGVGDEEGGKKEESGEGEDRDMVMR</sequence>
<dbReference type="InParanoid" id="A0A1J7JB97"/>
<name>A0A1J7JB97_9PEZI</name>
<dbReference type="AlphaFoldDB" id="A0A1J7JB97"/>
<comment type="similarity">
    <text evidence="2 9">Belongs to the Mediator complex subunit 9 family.</text>
</comment>
<evidence type="ECO:0000256" key="11">
    <source>
        <dbReference type="SAM" id="MobiDB-lite"/>
    </source>
</evidence>
<feature type="region of interest" description="Disordered" evidence="11">
    <location>
        <begin position="1"/>
        <end position="80"/>
    </location>
</feature>
<dbReference type="Proteomes" id="UP000182658">
    <property type="component" value="Unassembled WGS sequence"/>
</dbReference>
<comment type="subunit">
    <text evidence="3 9">Component of the Mediator complex.</text>
</comment>
<gene>
    <name evidence="9" type="primary">MED9</name>
    <name evidence="12" type="ORF">CONLIGDRAFT_634769</name>
</gene>
<keyword evidence="13" id="KW-1185">Reference proteome</keyword>
<dbReference type="STRING" id="1408157.A0A1J7JB97"/>
<evidence type="ECO:0000256" key="7">
    <source>
        <dbReference type="ARBA" id="ARBA00023242"/>
    </source>
</evidence>
<dbReference type="Pfam" id="PF07544">
    <property type="entry name" value="Med9"/>
    <property type="match status" value="1"/>
</dbReference>
<organism evidence="12 13">
    <name type="scientific">Coniochaeta ligniaria NRRL 30616</name>
    <dbReference type="NCBI Taxonomy" id="1408157"/>
    <lineage>
        <taxon>Eukaryota</taxon>
        <taxon>Fungi</taxon>
        <taxon>Dikarya</taxon>
        <taxon>Ascomycota</taxon>
        <taxon>Pezizomycotina</taxon>
        <taxon>Sordariomycetes</taxon>
        <taxon>Sordariomycetidae</taxon>
        <taxon>Coniochaetales</taxon>
        <taxon>Coniochaetaceae</taxon>
        <taxon>Coniochaeta</taxon>
    </lineage>
</organism>
<feature type="coiled-coil region" evidence="10">
    <location>
        <begin position="97"/>
        <end position="124"/>
    </location>
</feature>
<evidence type="ECO:0000256" key="2">
    <source>
        <dbReference type="ARBA" id="ARBA00008089"/>
    </source>
</evidence>
<protein>
    <recommendedName>
        <fullName evidence="9">Mediator of RNA polymerase II transcription subunit 9</fullName>
    </recommendedName>
    <alternativeName>
        <fullName evidence="9">Mediator complex subunit 9</fullName>
    </alternativeName>
</protein>
<evidence type="ECO:0000256" key="5">
    <source>
        <dbReference type="ARBA" id="ARBA00023159"/>
    </source>
</evidence>
<evidence type="ECO:0000313" key="12">
    <source>
        <dbReference type="EMBL" id="OIW26500.1"/>
    </source>
</evidence>
<evidence type="ECO:0000256" key="6">
    <source>
        <dbReference type="ARBA" id="ARBA00023163"/>
    </source>
</evidence>
<dbReference type="SUPFAM" id="SSF140718">
    <property type="entry name" value="Mediator hinge subcomplex-like"/>
    <property type="match status" value="1"/>
</dbReference>
<proteinExistence type="inferred from homology"/>
<keyword evidence="4 9" id="KW-0805">Transcription regulation</keyword>
<dbReference type="GO" id="GO:0003712">
    <property type="term" value="F:transcription coregulator activity"/>
    <property type="evidence" value="ECO:0007669"/>
    <property type="project" value="InterPro"/>
</dbReference>
<keyword evidence="7 9" id="KW-0539">Nucleus</keyword>